<keyword evidence="1" id="KW-0472">Membrane</keyword>
<accession>A0A6C0ER37</accession>
<sequence>MIYTTNATSNNQVISNYKNQLPPDLQEKYEQITNERKKIYFEGYILGFILAILVIMMNIYLLNKKISSSTMICIVISISFITNYFYYMLHPKTDWMLNHIKSPEQTKAWLIMYRNMQYYYHMGFVLGIIAVGILAYAFRCI</sequence>
<proteinExistence type="predicted"/>
<feature type="transmembrane region" description="Helical" evidence="1">
    <location>
        <begin position="69"/>
        <end position="89"/>
    </location>
</feature>
<name>A0A6C0ER37_9ZZZZ</name>
<keyword evidence="1" id="KW-1133">Transmembrane helix</keyword>
<feature type="transmembrane region" description="Helical" evidence="1">
    <location>
        <begin position="118"/>
        <end position="138"/>
    </location>
</feature>
<dbReference type="AlphaFoldDB" id="A0A6C0ER37"/>
<evidence type="ECO:0000313" key="2">
    <source>
        <dbReference type="EMBL" id="QHT31487.1"/>
    </source>
</evidence>
<organism evidence="2">
    <name type="scientific">viral metagenome</name>
    <dbReference type="NCBI Taxonomy" id="1070528"/>
    <lineage>
        <taxon>unclassified sequences</taxon>
        <taxon>metagenomes</taxon>
        <taxon>organismal metagenomes</taxon>
    </lineage>
</organism>
<feature type="transmembrane region" description="Helical" evidence="1">
    <location>
        <begin position="44"/>
        <end position="62"/>
    </location>
</feature>
<reference evidence="2" key="1">
    <citation type="journal article" date="2020" name="Nature">
        <title>Giant virus diversity and host interactions through global metagenomics.</title>
        <authorList>
            <person name="Schulz F."/>
            <person name="Roux S."/>
            <person name="Paez-Espino D."/>
            <person name="Jungbluth S."/>
            <person name="Walsh D.A."/>
            <person name="Denef V.J."/>
            <person name="McMahon K.D."/>
            <person name="Konstantinidis K.T."/>
            <person name="Eloe-Fadrosh E.A."/>
            <person name="Kyrpides N.C."/>
            <person name="Woyke T."/>
        </authorList>
    </citation>
    <scope>NUCLEOTIDE SEQUENCE</scope>
    <source>
        <strain evidence="2">GVMAG-M-3300009155-2</strain>
    </source>
</reference>
<evidence type="ECO:0000256" key="1">
    <source>
        <dbReference type="SAM" id="Phobius"/>
    </source>
</evidence>
<protein>
    <submittedName>
        <fullName evidence="2">Uncharacterized protein</fullName>
    </submittedName>
</protein>
<dbReference type="EMBL" id="MN738922">
    <property type="protein sequence ID" value="QHT31487.1"/>
    <property type="molecule type" value="Genomic_DNA"/>
</dbReference>
<keyword evidence="1" id="KW-0812">Transmembrane</keyword>